<gene>
    <name evidence="2" type="ORF">CHH67_15925</name>
    <name evidence="1" type="ORF">GNP94_11600</name>
</gene>
<evidence type="ECO:0000313" key="4">
    <source>
        <dbReference type="Proteomes" id="UP000435177"/>
    </source>
</evidence>
<comment type="caution">
    <text evidence="2">The sequence shown here is derived from an EMBL/GenBank/DDBJ whole genome shotgun (WGS) entry which is preliminary data.</text>
</comment>
<reference evidence="2 3" key="1">
    <citation type="submission" date="2017-07" db="EMBL/GenBank/DDBJ databases">
        <title>Isolation and whole genome analysis of endospore-forming bacteria from heroin.</title>
        <authorList>
            <person name="Kalinowski J."/>
            <person name="Ahrens B."/>
            <person name="Al-Dilaimi A."/>
            <person name="Winkler A."/>
            <person name="Wibberg D."/>
            <person name="Schleenbecker U."/>
            <person name="Ruckert C."/>
            <person name="Wolfel R."/>
            <person name="Grass G."/>
        </authorList>
    </citation>
    <scope>NUCLEOTIDE SEQUENCE [LARGE SCALE GENOMIC DNA]</scope>
    <source>
        <strain evidence="2 3">7537-G1</strain>
    </source>
</reference>
<dbReference type="OrthoDB" id="2589860at2"/>
<dbReference type="InterPro" id="IPR036689">
    <property type="entry name" value="ESAT-6-like_sf"/>
</dbReference>
<dbReference type="Gene3D" id="1.10.287.1060">
    <property type="entry name" value="ESAT-6-like"/>
    <property type="match status" value="1"/>
</dbReference>
<organism evidence="2 3">
    <name type="scientific">Paenibacillus campinasensis</name>
    <dbReference type="NCBI Taxonomy" id="66347"/>
    <lineage>
        <taxon>Bacteria</taxon>
        <taxon>Bacillati</taxon>
        <taxon>Bacillota</taxon>
        <taxon>Bacilli</taxon>
        <taxon>Bacillales</taxon>
        <taxon>Paenibacillaceae</taxon>
        <taxon>Paenibacillus</taxon>
    </lineage>
</organism>
<dbReference type="RefSeq" id="WP_095266197.1">
    <property type="nucleotide sequence ID" value="NZ_NPBY01000047.1"/>
</dbReference>
<name>A0A268EPR2_9BACL</name>
<dbReference type="Proteomes" id="UP000215596">
    <property type="component" value="Unassembled WGS sequence"/>
</dbReference>
<sequence length="169" mass="18204">MRISVEPESLRTLSRQLKQSGDEYLAITRALNEAITSLVWESSHSTAVMDEWQTAKRLGEHLGTLLGQMSQYLQSKADQFQETDHEYRTILEHVPAGAVSAAALFAASKLEGRTSILPEYGNYSTVISNPSSVAAVVGVSSSESGSTVKQAALEGQGWTFTDPSLGIAN</sequence>
<evidence type="ECO:0000313" key="1">
    <source>
        <dbReference type="EMBL" id="MUG66645.1"/>
    </source>
</evidence>
<protein>
    <recommendedName>
        <fullName evidence="5">WXG100 family type VII secretion target</fullName>
    </recommendedName>
</protein>
<dbReference type="EMBL" id="WOAA01000008">
    <property type="protein sequence ID" value="MUG66645.1"/>
    <property type="molecule type" value="Genomic_DNA"/>
</dbReference>
<dbReference type="EMBL" id="NPBY01000047">
    <property type="protein sequence ID" value="PAD75112.1"/>
    <property type="molecule type" value="Genomic_DNA"/>
</dbReference>
<dbReference type="Proteomes" id="UP000435177">
    <property type="component" value="Unassembled WGS sequence"/>
</dbReference>
<dbReference type="AlphaFoldDB" id="A0A268EPR2"/>
<keyword evidence="4" id="KW-1185">Reference proteome</keyword>
<accession>A0A268EPR2</accession>
<dbReference type="SUPFAM" id="SSF140453">
    <property type="entry name" value="EsxAB dimer-like"/>
    <property type="match status" value="1"/>
</dbReference>
<evidence type="ECO:0008006" key="5">
    <source>
        <dbReference type="Google" id="ProtNLM"/>
    </source>
</evidence>
<evidence type="ECO:0000313" key="2">
    <source>
        <dbReference type="EMBL" id="PAD75112.1"/>
    </source>
</evidence>
<evidence type="ECO:0000313" key="3">
    <source>
        <dbReference type="Proteomes" id="UP000215596"/>
    </source>
</evidence>
<reference evidence="1 4" key="2">
    <citation type="submission" date="2019-11" db="EMBL/GenBank/DDBJ databases">
        <title>Draft genome sequences of five Paenibacillus species of dairy origin.</title>
        <authorList>
            <person name="Olajide A.M."/>
            <person name="Chen S."/>
            <person name="Lapointe G."/>
        </authorList>
    </citation>
    <scope>NUCLEOTIDE SEQUENCE [LARGE SCALE GENOMIC DNA]</scope>
    <source>
        <strain evidence="1 4">3CS1</strain>
    </source>
</reference>
<proteinExistence type="predicted"/>